<feature type="domain" description="Ketopantoate reductase C-terminal" evidence="12">
    <location>
        <begin position="176"/>
        <end position="300"/>
    </location>
</feature>
<keyword evidence="10" id="KW-0566">Pantothenate biosynthesis</keyword>
<dbReference type="Pfam" id="PF02558">
    <property type="entry name" value="ApbA"/>
    <property type="match status" value="1"/>
</dbReference>
<name>A0A8J6QXH1_9BACT</name>
<comment type="similarity">
    <text evidence="3 10">Belongs to the ketopantoate reductase family.</text>
</comment>
<dbReference type="SUPFAM" id="SSF51735">
    <property type="entry name" value="NAD(P)-binding Rossmann-fold domains"/>
    <property type="match status" value="1"/>
</dbReference>
<dbReference type="InterPro" id="IPR013752">
    <property type="entry name" value="KPA_reductase"/>
</dbReference>
<keyword evidence="7 10" id="KW-0560">Oxidoreductase</keyword>
<dbReference type="PANTHER" id="PTHR21708:SF26">
    <property type="entry name" value="2-DEHYDROPANTOATE 2-REDUCTASE"/>
    <property type="match status" value="1"/>
</dbReference>
<dbReference type="GO" id="GO:0008677">
    <property type="term" value="F:2-dehydropantoate 2-reductase activity"/>
    <property type="evidence" value="ECO:0007669"/>
    <property type="project" value="UniProtKB-EC"/>
</dbReference>
<proteinExistence type="inferred from homology"/>
<dbReference type="EMBL" id="JACWUN010000006">
    <property type="protein sequence ID" value="MBD1400302.1"/>
    <property type="molecule type" value="Genomic_DNA"/>
</dbReference>
<comment type="catalytic activity">
    <reaction evidence="9 10">
        <text>(R)-pantoate + NADP(+) = 2-dehydropantoate + NADPH + H(+)</text>
        <dbReference type="Rhea" id="RHEA:16233"/>
        <dbReference type="ChEBI" id="CHEBI:11561"/>
        <dbReference type="ChEBI" id="CHEBI:15378"/>
        <dbReference type="ChEBI" id="CHEBI:15980"/>
        <dbReference type="ChEBI" id="CHEBI:57783"/>
        <dbReference type="ChEBI" id="CHEBI:58349"/>
        <dbReference type="EC" id="1.1.1.169"/>
    </reaction>
</comment>
<dbReference type="FunFam" id="3.40.50.720:FF:000307">
    <property type="entry name" value="2-dehydropantoate 2-reductase"/>
    <property type="match status" value="1"/>
</dbReference>
<evidence type="ECO:0000256" key="9">
    <source>
        <dbReference type="ARBA" id="ARBA00048793"/>
    </source>
</evidence>
<dbReference type="InterPro" id="IPR051402">
    <property type="entry name" value="KPR-Related"/>
</dbReference>
<accession>A0A8J6QXH1</accession>
<dbReference type="Gene3D" id="3.40.50.720">
    <property type="entry name" value="NAD(P)-binding Rossmann-like Domain"/>
    <property type="match status" value="1"/>
</dbReference>
<evidence type="ECO:0000256" key="2">
    <source>
        <dbReference type="ARBA" id="ARBA00004994"/>
    </source>
</evidence>
<keyword evidence="14" id="KW-1185">Reference proteome</keyword>
<dbReference type="AlphaFoldDB" id="A0A8J6QXH1"/>
<reference evidence="13" key="1">
    <citation type="submission" date="2020-09" db="EMBL/GenBank/DDBJ databases">
        <title>Pelobacter alkaliphilus sp. nov., a novel anaerobic arsenate-reducing bacterium from terrestrial mud volcano.</title>
        <authorList>
            <person name="Khomyakova M.A."/>
            <person name="Merkel A.Y."/>
            <person name="Slobodkin A.I."/>
        </authorList>
    </citation>
    <scope>NUCLEOTIDE SEQUENCE</scope>
    <source>
        <strain evidence="13">M08fum</strain>
    </source>
</reference>
<dbReference type="InterPro" id="IPR008927">
    <property type="entry name" value="6-PGluconate_DH-like_C_sf"/>
</dbReference>
<dbReference type="GO" id="GO:0015940">
    <property type="term" value="P:pantothenate biosynthetic process"/>
    <property type="evidence" value="ECO:0007669"/>
    <property type="project" value="UniProtKB-UniPathway"/>
</dbReference>
<evidence type="ECO:0000256" key="10">
    <source>
        <dbReference type="RuleBase" id="RU362068"/>
    </source>
</evidence>
<dbReference type="SUPFAM" id="SSF48179">
    <property type="entry name" value="6-phosphogluconate dehydrogenase C-terminal domain-like"/>
    <property type="match status" value="1"/>
</dbReference>
<evidence type="ECO:0000256" key="3">
    <source>
        <dbReference type="ARBA" id="ARBA00007870"/>
    </source>
</evidence>
<dbReference type="UniPathway" id="UPA00028">
    <property type="reaction ID" value="UER00004"/>
</dbReference>
<comment type="caution">
    <text evidence="13">The sequence shown here is derived from an EMBL/GenBank/DDBJ whole genome shotgun (WGS) entry which is preliminary data.</text>
</comment>
<comment type="function">
    <text evidence="1 10">Catalyzes the NADPH-dependent reduction of ketopantoate into pantoic acid.</text>
</comment>
<dbReference type="InterPro" id="IPR013332">
    <property type="entry name" value="KPR_N"/>
</dbReference>
<evidence type="ECO:0000256" key="8">
    <source>
        <dbReference type="ARBA" id="ARBA00032024"/>
    </source>
</evidence>
<dbReference type="InterPro" id="IPR013328">
    <property type="entry name" value="6PGD_dom2"/>
</dbReference>
<sequence>MRIAIVGAGALGLYYGAMLQRSGLDVCFLLRRDYQAITTGGLQVRSVNGDFYLAQIKAFRTPQEIGVADLVIVGLKTFSNAQMGELMRPLIGKETAILTLQNGLGNEELLAESFGPERVLGGIAFLCSNRGEPGVVCHLGEGRIRLGEFGAGLTPRSEKLAAMFRDAGVPCEAVADLRRARWEKLVWNIPFNGLSALLGQDVTELLTGGHTRELVRELMLEVIAGANAQGLSNEIDGPIFSKQMITLTDQMDHYRPSMQIDREEGRPLELDAIFAIPLQRAVAAGVTMPRVDMLYRLLAGGEKISC</sequence>
<dbReference type="FunFam" id="1.10.1040.10:FF:000017">
    <property type="entry name" value="2-dehydropantoate 2-reductase"/>
    <property type="match status" value="1"/>
</dbReference>
<dbReference type="GO" id="GO:0005737">
    <property type="term" value="C:cytoplasm"/>
    <property type="evidence" value="ECO:0007669"/>
    <property type="project" value="TreeGrafter"/>
</dbReference>
<dbReference type="Gene3D" id="1.10.1040.10">
    <property type="entry name" value="N-(1-d-carboxylethyl)-l-norvaline Dehydrogenase, domain 2"/>
    <property type="match status" value="1"/>
</dbReference>
<organism evidence="13 14">
    <name type="scientific">Pelovirga terrestris</name>
    <dbReference type="NCBI Taxonomy" id="2771352"/>
    <lineage>
        <taxon>Bacteria</taxon>
        <taxon>Pseudomonadati</taxon>
        <taxon>Thermodesulfobacteriota</taxon>
        <taxon>Desulfuromonadia</taxon>
        <taxon>Geobacterales</taxon>
        <taxon>Geobacteraceae</taxon>
        <taxon>Pelovirga</taxon>
    </lineage>
</organism>
<dbReference type="NCBIfam" id="TIGR00745">
    <property type="entry name" value="apbA_panE"/>
    <property type="match status" value="1"/>
</dbReference>
<dbReference type="Proteomes" id="UP000632828">
    <property type="component" value="Unassembled WGS sequence"/>
</dbReference>
<evidence type="ECO:0000256" key="4">
    <source>
        <dbReference type="ARBA" id="ARBA00013014"/>
    </source>
</evidence>
<dbReference type="InterPro" id="IPR003710">
    <property type="entry name" value="ApbA"/>
</dbReference>
<evidence type="ECO:0000256" key="6">
    <source>
        <dbReference type="ARBA" id="ARBA00022857"/>
    </source>
</evidence>
<comment type="pathway">
    <text evidence="2 10">Cofactor biosynthesis; (R)-pantothenate biosynthesis; (R)-pantoate from 3-methyl-2-oxobutanoate: step 2/2.</text>
</comment>
<dbReference type="Pfam" id="PF08546">
    <property type="entry name" value="ApbA_C"/>
    <property type="match status" value="1"/>
</dbReference>
<evidence type="ECO:0000259" key="12">
    <source>
        <dbReference type="Pfam" id="PF08546"/>
    </source>
</evidence>
<protein>
    <recommendedName>
        <fullName evidence="5 10">2-dehydropantoate 2-reductase</fullName>
        <ecNumber evidence="4 10">1.1.1.169</ecNumber>
    </recommendedName>
    <alternativeName>
        <fullName evidence="8 10">Ketopantoate reductase</fullName>
    </alternativeName>
</protein>
<dbReference type="InterPro" id="IPR036291">
    <property type="entry name" value="NAD(P)-bd_dom_sf"/>
</dbReference>
<evidence type="ECO:0000256" key="7">
    <source>
        <dbReference type="ARBA" id="ARBA00023002"/>
    </source>
</evidence>
<evidence type="ECO:0000313" key="13">
    <source>
        <dbReference type="EMBL" id="MBD1400302.1"/>
    </source>
</evidence>
<evidence type="ECO:0000259" key="11">
    <source>
        <dbReference type="Pfam" id="PF02558"/>
    </source>
</evidence>
<evidence type="ECO:0000256" key="5">
    <source>
        <dbReference type="ARBA" id="ARBA00019465"/>
    </source>
</evidence>
<dbReference type="EC" id="1.1.1.169" evidence="4 10"/>
<dbReference type="PANTHER" id="PTHR21708">
    <property type="entry name" value="PROBABLE 2-DEHYDROPANTOATE 2-REDUCTASE"/>
    <property type="match status" value="1"/>
</dbReference>
<dbReference type="RefSeq" id="WP_191154661.1">
    <property type="nucleotide sequence ID" value="NZ_JACWUN010000006.1"/>
</dbReference>
<dbReference type="NCBIfam" id="NF004887">
    <property type="entry name" value="PRK06249.1"/>
    <property type="match status" value="1"/>
</dbReference>
<gene>
    <name evidence="13" type="ORF">ICT70_06435</name>
</gene>
<evidence type="ECO:0000313" key="14">
    <source>
        <dbReference type="Proteomes" id="UP000632828"/>
    </source>
</evidence>
<keyword evidence="6 10" id="KW-0521">NADP</keyword>
<evidence type="ECO:0000256" key="1">
    <source>
        <dbReference type="ARBA" id="ARBA00002919"/>
    </source>
</evidence>
<feature type="domain" description="Ketopantoate reductase N-terminal" evidence="11">
    <location>
        <begin position="3"/>
        <end position="149"/>
    </location>
</feature>